<evidence type="ECO:0000256" key="5">
    <source>
        <dbReference type="ARBA" id="ARBA00022989"/>
    </source>
</evidence>
<feature type="transmembrane region" description="Helical" evidence="7">
    <location>
        <begin position="200"/>
        <end position="220"/>
    </location>
</feature>
<evidence type="ECO:0000256" key="1">
    <source>
        <dbReference type="ARBA" id="ARBA00004141"/>
    </source>
</evidence>
<evidence type="ECO:0000256" key="2">
    <source>
        <dbReference type="ARBA" id="ARBA00022448"/>
    </source>
</evidence>
<dbReference type="Gene3D" id="3.40.50.620">
    <property type="entry name" value="HUPs"/>
    <property type="match status" value="1"/>
</dbReference>
<feature type="transmembrane region" description="Helical" evidence="7">
    <location>
        <begin position="296"/>
        <end position="319"/>
    </location>
</feature>
<dbReference type="AlphaFoldDB" id="A0A3S2XI78"/>
<evidence type="ECO:0000256" key="6">
    <source>
        <dbReference type="ARBA" id="ARBA00023136"/>
    </source>
</evidence>
<dbReference type="EMBL" id="SACJ01000001">
    <property type="protein sequence ID" value="RVT79833.1"/>
    <property type="molecule type" value="Genomic_DNA"/>
</dbReference>
<dbReference type="PANTHER" id="PTHR11706">
    <property type="entry name" value="SOLUTE CARRIER PROTEIN FAMILY 11 MEMBER"/>
    <property type="match status" value="1"/>
</dbReference>
<keyword evidence="10" id="KW-1185">Reference proteome</keyword>
<dbReference type="RefSeq" id="WP_128193149.1">
    <property type="nucleotide sequence ID" value="NZ_SACJ01000001.1"/>
</dbReference>
<dbReference type="OrthoDB" id="9787548at2"/>
<dbReference type="GO" id="GO:0005886">
    <property type="term" value="C:plasma membrane"/>
    <property type="evidence" value="ECO:0007669"/>
    <property type="project" value="UniProtKB-SubCell"/>
</dbReference>
<dbReference type="GO" id="GO:0046872">
    <property type="term" value="F:metal ion binding"/>
    <property type="evidence" value="ECO:0007669"/>
    <property type="project" value="UniProtKB-UniRule"/>
</dbReference>
<proteinExistence type="inferred from homology"/>
<dbReference type="Pfam" id="PF01566">
    <property type="entry name" value="Nramp"/>
    <property type="match status" value="1"/>
</dbReference>
<feature type="transmembrane region" description="Helical" evidence="7">
    <location>
        <begin position="436"/>
        <end position="458"/>
    </location>
</feature>
<gene>
    <name evidence="7" type="primary">mntH</name>
    <name evidence="9" type="ORF">EOD40_01605</name>
</gene>
<keyword evidence="7" id="KW-0406">Ion transport</keyword>
<keyword evidence="2 7" id="KW-0813">Transport</keyword>
<keyword evidence="3 7" id="KW-0812">Transmembrane</keyword>
<keyword evidence="4 7" id="KW-0769">Symport</keyword>
<evidence type="ECO:0000256" key="4">
    <source>
        <dbReference type="ARBA" id="ARBA00022847"/>
    </source>
</evidence>
<dbReference type="GO" id="GO:0034755">
    <property type="term" value="P:iron ion transmembrane transport"/>
    <property type="evidence" value="ECO:0007669"/>
    <property type="project" value="TreeGrafter"/>
</dbReference>
<dbReference type="InterPro" id="IPR001046">
    <property type="entry name" value="NRAMP_fam"/>
</dbReference>
<dbReference type="GO" id="GO:0015086">
    <property type="term" value="F:cadmium ion transmembrane transporter activity"/>
    <property type="evidence" value="ECO:0007669"/>
    <property type="project" value="TreeGrafter"/>
</dbReference>
<evidence type="ECO:0000313" key="9">
    <source>
        <dbReference type="EMBL" id="RVT79833.1"/>
    </source>
</evidence>
<name>A0A3S2XI78_9FLAO</name>
<feature type="transmembrane region" description="Helical" evidence="7">
    <location>
        <begin position="250"/>
        <end position="271"/>
    </location>
</feature>
<feature type="transmembrane region" description="Helical" evidence="7">
    <location>
        <begin position="101"/>
        <end position="126"/>
    </location>
</feature>
<feature type="transmembrane region" description="Helical" evidence="7">
    <location>
        <begin position="398"/>
        <end position="416"/>
    </location>
</feature>
<dbReference type="GO" id="GO:0015293">
    <property type="term" value="F:symporter activity"/>
    <property type="evidence" value="ECO:0007669"/>
    <property type="project" value="UniProtKB-UniRule"/>
</dbReference>
<protein>
    <recommendedName>
        <fullName evidence="7">Divalent metal cation transporter MntH</fullName>
    </recommendedName>
</protein>
<comment type="caution">
    <text evidence="7">Lacks conserved residue(s) required for the propagation of feature annotation.</text>
</comment>
<dbReference type="PANTHER" id="PTHR11706:SF33">
    <property type="entry name" value="NATURAL RESISTANCE-ASSOCIATED MACROPHAGE PROTEIN 2"/>
    <property type="match status" value="1"/>
</dbReference>
<feature type="domain" description="UspA" evidence="8">
    <location>
        <begin position="490"/>
        <end position="622"/>
    </location>
</feature>
<comment type="subcellular location">
    <subcellularLocation>
        <location evidence="7">Cell membrane</location>
        <topology evidence="7">Multi-pass membrane protein</topology>
    </subcellularLocation>
    <subcellularLocation>
        <location evidence="1">Membrane</location>
        <topology evidence="1">Multi-pass membrane protein</topology>
    </subcellularLocation>
</comment>
<dbReference type="Pfam" id="PF00582">
    <property type="entry name" value="Usp"/>
    <property type="match status" value="1"/>
</dbReference>
<evidence type="ECO:0000313" key="10">
    <source>
        <dbReference type="Proteomes" id="UP000285211"/>
    </source>
</evidence>
<keyword evidence="6 7" id="KW-0472">Membrane</keyword>
<keyword evidence="7" id="KW-1003">Cell membrane</keyword>
<feature type="transmembrane region" description="Helical" evidence="7">
    <location>
        <begin position="161"/>
        <end position="180"/>
    </location>
</feature>
<feature type="transmembrane region" description="Helical" evidence="7">
    <location>
        <begin position="364"/>
        <end position="386"/>
    </location>
</feature>
<dbReference type="GO" id="GO:0005384">
    <property type="term" value="F:manganese ion transmembrane transporter activity"/>
    <property type="evidence" value="ECO:0007669"/>
    <property type="project" value="TreeGrafter"/>
</dbReference>
<dbReference type="InterPro" id="IPR014729">
    <property type="entry name" value="Rossmann-like_a/b/a_fold"/>
</dbReference>
<keyword evidence="5 7" id="KW-1133">Transmembrane helix</keyword>
<evidence type="ECO:0000256" key="3">
    <source>
        <dbReference type="ARBA" id="ARBA00022692"/>
    </source>
</evidence>
<dbReference type="Proteomes" id="UP000285211">
    <property type="component" value="Unassembled WGS sequence"/>
</dbReference>
<comment type="function">
    <text evidence="7">H(+)-stimulated, divalent metal cation uptake system.</text>
</comment>
<evidence type="ECO:0000259" key="8">
    <source>
        <dbReference type="Pfam" id="PF00582"/>
    </source>
</evidence>
<feature type="transmembrane region" description="Helical" evidence="7">
    <location>
        <begin position="58"/>
        <end position="81"/>
    </location>
</feature>
<comment type="caution">
    <text evidence="9">The sequence shown here is derived from an EMBL/GenBank/DDBJ whole genome shotgun (WGS) entry which is preliminary data.</text>
</comment>
<dbReference type="InterPro" id="IPR006016">
    <property type="entry name" value="UspA"/>
</dbReference>
<reference evidence="9 10" key="1">
    <citation type="submission" date="2019-01" db="EMBL/GenBank/DDBJ databases">
        <authorList>
            <person name="Chen W.-M."/>
        </authorList>
    </citation>
    <scope>NUCLEOTIDE SEQUENCE [LARGE SCALE GENOMIC DNA]</scope>
    <source>
        <strain evidence="9 10">BBQ-12</strain>
    </source>
</reference>
<accession>A0A3S2XI78</accession>
<dbReference type="NCBIfam" id="NF037982">
    <property type="entry name" value="Nramp_1"/>
    <property type="match status" value="1"/>
</dbReference>
<sequence>MGKSLEEVHQSVSTQNQKSVFKKILAFFGPAYLVSVGYMDPGNWATDIAGGSQFGYSLLWVLLMSNLMALLLQSLSARLGIVTQRDLAQASRETYSPVINYILYFLAEIAIAACDLAEVLGMAIGINLLFDIPLIEGVLITVLDTFLLLFLINKGIRKMEAFIIVLVAIIGFSFVFEMIFAQPEIDKVVYGLIPSIPSEAALYIAIGIIGATVMPHNLYLHSSLVQTRNFDRTTAGIKQALKYNFIDSTIALNLAFFVNAAILILAAATFYRNGMFEVAEIQDAHKFLEPLLGTKWAPVLFAVALIAAGQSSTVTGTLAGQIVMEGYLNLRIQPWVRRIITRLIAIVPAVIVILIYGESVTGKLLILSQVILSLQLGFAIIPLIHFVSDKSRMKGFHIGKITQIASWIIASIIVSLNAKLVYNEIDGWLETSENPIVLWLTVVPLAFGFLGLLLYIIFKPFITKSKIAIQNHSPHHLKLHFSEAESYTKKNIAVSVDFSSADEIALNSAFELGGKEANYTLIHVVETVGAMVYGENIDDHETIVDEKLLKEYQVMLSQKGFKVEIQLGFGKPNKVIPKIVNEAEFDILVMGTHGHTGFKDLIFGTTVDDLRHKISIPLLIVKK</sequence>
<dbReference type="PRINTS" id="PR00447">
    <property type="entry name" value="NATRESASSCMP"/>
</dbReference>
<evidence type="ECO:0000256" key="7">
    <source>
        <dbReference type="HAMAP-Rule" id="MF_00221"/>
    </source>
</evidence>
<dbReference type="HAMAP" id="MF_00221">
    <property type="entry name" value="NRAMP"/>
    <property type="match status" value="1"/>
</dbReference>
<dbReference type="CDD" id="cd00293">
    <property type="entry name" value="USP-like"/>
    <property type="match status" value="1"/>
</dbReference>
<comment type="similarity">
    <text evidence="7">Belongs to the NRAMP family.</text>
</comment>
<feature type="transmembrane region" description="Helical" evidence="7">
    <location>
        <begin position="20"/>
        <end position="38"/>
    </location>
</feature>
<feature type="transmembrane region" description="Helical" evidence="7">
    <location>
        <begin position="132"/>
        <end position="152"/>
    </location>
</feature>
<dbReference type="SUPFAM" id="SSF52402">
    <property type="entry name" value="Adenine nucleotide alpha hydrolases-like"/>
    <property type="match status" value="1"/>
</dbReference>
<organism evidence="9 10">
    <name type="scientific">Flavobacterium sufflavum</name>
    <dbReference type="NCBI Taxonomy" id="1921138"/>
    <lineage>
        <taxon>Bacteria</taxon>
        <taxon>Pseudomonadati</taxon>
        <taxon>Bacteroidota</taxon>
        <taxon>Flavobacteriia</taxon>
        <taxon>Flavobacteriales</taxon>
        <taxon>Flavobacteriaceae</taxon>
        <taxon>Flavobacterium</taxon>
    </lineage>
</organism>
<feature type="transmembrane region" description="Helical" evidence="7">
    <location>
        <begin position="339"/>
        <end position="358"/>
    </location>
</feature>
<dbReference type="NCBIfam" id="TIGR01197">
    <property type="entry name" value="nramp"/>
    <property type="match status" value="1"/>
</dbReference>
<dbReference type="NCBIfam" id="NF001923">
    <property type="entry name" value="PRK00701.1"/>
    <property type="match status" value="1"/>
</dbReference>